<comment type="catalytic activity">
    <reaction evidence="6">
        <text>arsenic triglutathione + [thioredoxin]-dithiol + S-adenosyl-L-methionine + 2 H2O = methylarsonous acid + [thioredoxin]-disulfide + 3 glutathione + S-adenosyl-L-homocysteine + H(+)</text>
        <dbReference type="Rhea" id="RHEA:69460"/>
        <dbReference type="Rhea" id="RHEA-COMP:10698"/>
        <dbReference type="Rhea" id="RHEA-COMP:10700"/>
        <dbReference type="ChEBI" id="CHEBI:15377"/>
        <dbReference type="ChEBI" id="CHEBI:15378"/>
        <dbReference type="ChEBI" id="CHEBI:17826"/>
        <dbReference type="ChEBI" id="CHEBI:29950"/>
        <dbReference type="ChEBI" id="CHEBI:50058"/>
        <dbReference type="ChEBI" id="CHEBI:57856"/>
        <dbReference type="ChEBI" id="CHEBI:57925"/>
        <dbReference type="ChEBI" id="CHEBI:59789"/>
        <dbReference type="ChEBI" id="CHEBI:183640"/>
        <dbReference type="EC" id="2.1.1.137"/>
    </reaction>
</comment>
<dbReference type="AlphaFoldDB" id="A0A0F9KDL6"/>
<dbReference type="Pfam" id="PF13847">
    <property type="entry name" value="Methyltransf_31"/>
    <property type="match status" value="1"/>
</dbReference>
<accession>A0A0F9KDL6</accession>
<dbReference type="EC" id="2.1.1.137" evidence="4"/>
<evidence type="ECO:0000256" key="4">
    <source>
        <dbReference type="ARBA" id="ARBA00034521"/>
    </source>
</evidence>
<keyword evidence="1" id="KW-0808">Transferase</keyword>
<dbReference type="PANTHER" id="PTHR43675">
    <property type="entry name" value="ARSENITE METHYLTRANSFERASE"/>
    <property type="match status" value="1"/>
</dbReference>
<comment type="catalytic activity">
    <reaction evidence="8">
        <text>arsenic triglutathione + 3 [thioredoxin]-dithiol + 3 S-adenosyl-L-methionine = trimethylarsine + 3 [thioredoxin]-disulfide + 3 glutathione + 3 S-adenosyl-L-homocysteine + 3 H(+)</text>
        <dbReference type="Rhea" id="RHEA:69432"/>
        <dbReference type="Rhea" id="RHEA-COMP:10698"/>
        <dbReference type="Rhea" id="RHEA-COMP:10700"/>
        <dbReference type="ChEBI" id="CHEBI:15378"/>
        <dbReference type="ChEBI" id="CHEBI:27130"/>
        <dbReference type="ChEBI" id="CHEBI:29950"/>
        <dbReference type="ChEBI" id="CHEBI:50058"/>
        <dbReference type="ChEBI" id="CHEBI:57856"/>
        <dbReference type="ChEBI" id="CHEBI:57925"/>
        <dbReference type="ChEBI" id="CHEBI:59789"/>
        <dbReference type="ChEBI" id="CHEBI:183640"/>
        <dbReference type="EC" id="2.1.1.137"/>
    </reaction>
</comment>
<evidence type="ECO:0000256" key="5">
    <source>
        <dbReference type="ARBA" id="ARBA00034545"/>
    </source>
</evidence>
<dbReference type="InterPro" id="IPR025714">
    <property type="entry name" value="Methyltranfer_dom"/>
</dbReference>
<sequence>MVELDDEKIRKIVRESYGKVAENANSYSCCGPTVNPNETSSTSCGCSSITPTDASLGSCCGPSGTPSEASSDGRSVIVQDKSLNTQDYSSKIGYSEEELKNIPKNANLGLGCGNPTALASIKEGETVIDLGSGAGIDCFLAANKVGKTGKVIGVDMTSQMLDNARENARKGDYENVEFRLGEIENLPVADDTADLIISNCVINLSSDKQKVYQEAFRVLKPGGRVMVSDIVLTQELPLLLKQSLEAYVGCVSGAMKKEDYLNTILKAGFHDVEIIKETKFPIAMMITDNFINELKEKHNLTSEQLEEIRKFNGVGISLEVKAFKPQ</sequence>
<dbReference type="InterPro" id="IPR029063">
    <property type="entry name" value="SAM-dependent_MTases_sf"/>
</dbReference>
<feature type="domain" description="Methyltransferase" evidence="9">
    <location>
        <begin position="121"/>
        <end position="266"/>
    </location>
</feature>
<dbReference type="NCBIfam" id="NF008823">
    <property type="entry name" value="PRK11873.1"/>
    <property type="match status" value="1"/>
</dbReference>
<evidence type="ECO:0000259" key="9">
    <source>
        <dbReference type="Pfam" id="PF13847"/>
    </source>
</evidence>
<dbReference type="EMBL" id="LAZR01015383">
    <property type="protein sequence ID" value="KKM13415.1"/>
    <property type="molecule type" value="Genomic_DNA"/>
</dbReference>
<reference evidence="10" key="1">
    <citation type="journal article" date="2015" name="Nature">
        <title>Complex archaea that bridge the gap between prokaryotes and eukaryotes.</title>
        <authorList>
            <person name="Spang A."/>
            <person name="Saw J.H."/>
            <person name="Jorgensen S.L."/>
            <person name="Zaremba-Niedzwiedzka K."/>
            <person name="Martijn J."/>
            <person name="Lind A.E."/>
            <person name="van Eijk R."/>
            <person name="Schleper C."/>
            <person name="Guy L."/>
            <person name="Ettema T.J."/>
        </authorList>
    </citation>
    <scope>NUCLEOTIDE SEQUENCE</scope>
</reference>
<dbReference type="CDD" id="cd02440">
    <property type="entry name" value="AdoMet_MTases"/>
    <property type="match status" value="1"/>
</dbReference>
<comment type="caution">
    <text evidence="10">The sequence shown here is derived from an EMBL/GenBank/DDBJ whole genome shotgun (WGS) entry which is preliminary data.</text>
</comment>
<dbReference type="InterPro" id="IPR026669">
    <property type="entry name" value="Arsenite_MeTrfase-like"/>
</dbReference>
<evidence type="ECO:0000256" key="2">
    <source>
        <dbReference type="ARBA" id="ARBA00022691"/>
    </source>
</evidence>
<comment type="similarity">
    <text evidence="3">Belongs to the methyltransferase superfamily. Arsenite methyltransferase family.</text>
</comment>
<organism evidence="10">
    <name type="scientific">marine sediment metagenome</name>
    <dbReference type="NCBI Taxonomy" id="412755"/>
    <lineage>
        <taxon>unclassified sequences</taxon>
        <taxon>metagenomes</taxon>
        <taxon>ecological metagenomes</taxon>
    </lineage>
</organism>
<dbReference type="Gene3D" id="3.40.50.150">
    <property type="entry name" value="Vaccinia Virus protein VP39"/>
    <property type="match status" value="1"/>
</dbReference>
<comment type="catalytic activity">
    <reaction evidence="7">
        <text>arsenic triglutathione + 2 [thioredoxin]-dithiol + 2 S-adenosyl-L-methionine + H2O = dimethylarsinous acid + 2 [thioredoxin]-disulfide + 3 glutathione + 2 S-adenosyl-L-homocysteine + 2 H(+)</text>
        <dbReference type="Rhea" id="RHEA:69464"/>
        <dbReference type="Rhea" id="RHEA-COMP:10698"/>
        <dbReference type="Rhea" id="RHEA-COMP:10700"/>
        <dbReference type="ChEBI" id="CHEBI:15377"/>
        <dbReference type="ChEBI" id="CHEBI:15378"/>
        <dbReference type="ChEBI" id="CHEBI:23808"/>
        <dbReference type="ChEBI" id="CHEBI:29950"/>
        <dbReference type="ChEBI" id="CHEBI:50058"/>
        <dbReference type="ChEBI" id="CHEBI:57856"/>
        <dbReference type="ChEBI" id="CHEBI:57925"/>
        <dbReference type="ChEBI" id="CHEBI:59789"/>
        <dbReference type="ChEBI" id="CHEBI:183640"/>
        <dbReference type="EC" id="2.1.1.137"/>
    </reaction>
</comment>
<dbReference type="SUPFAM" id="SSF53335">
    <property type="entry name" value="S-adenosyl-L-methionine-dependent methyltransferases"/>
    <property type="match status" value="1"/>
</dbReference>
<evidence type="ECO:0000256" key="8">
    <source>
        <dbReference type="ARBA" id="ARBA00048428"/>
    </source>
</evidence>
<evidence type="ECO:0000256" key="6">
    <source>
        <dbReference type="ARBA" id="ARBA00047941"/>
    </source>
</evidence>
<proteinExistence type="inferred from homology"/>
<evidence type="ECO:0000256" key="1">
    <source>
        <dbReference type="ARBA" id="ARBA00022679"/>
    </source>
</evidence>
<dbReference type="PANTHER" id="PTHR43675:SF8">
    <property type="entry name" value="ARSENITE METHYLTRANSFERASE"/>
    <property type="match status" value="1"/>
</dbReference>
<evidence type="ECO:0000256" key="7">
    <source>
        <dbReference type="ARBA" id="ARBA00047943"/>
    </source>
</evidence>
<dbReference type="GO" id="GO:0030791">
    <property type="term" value="F:arsenite methyltransferase activity"/>
    <property type="evidence" value="ECO:0007669"/>
    <property type="project" value="UniProtKB-EC"/>
</dbReference>
<protein>
    <recommendedName>
        <fullName evidence="5">Arsenite methyltransferase</fullName>
        <ecNumber evidence="4">2.1.1.137</ecNumber>
    </recommendedName>
</protein>
<gene>
    <name evidence="10" type="ORF">LCGC14_1716430</name>
</gene>
<name>A0A0F9KDL6_9ZZZZ</name>
<keyword evidence="2" id="KW-0949">S-adenosyl-L-methionine</keyword>
<evidence type="ECO:0000256" key="3">
    <source>
        <dbReference type="ARBA" id="ARBA00034487"/>
    </source>
</evidence>
<evidence type="ECO:0000313" key="10">
    <source>
        <dbReference type="EMBL" id="KKM13415.1"/>
    </source>
</evidence>